<dbReference type="Proteomes" id="UP000199136">
    <property type="component" value="Unassembled WGS sequence"/>
</dbReference>
<evidence type="ECO:0000313" key="2">
    <source>
        <dbReference type="Proteomes" id="UP000199136"/>
    </source>
</evidence>
<keyword evidence="2" id="KW-1185">Reference proteome</keyword>
<name>A0A1I5X6C1_9LACT</name>
<proteinExistence type="predicted"/>
<reference evidence="1 2" key="1">
    <citation type="submission" date="2016-10" db="EMBL/GenBank/DDBJ databases">
        <authorList>
            <person name="de Groot N.N."/>
        </authorList>
    </citation>
    <scope>NUCLEOTIDE SEQUENCE [LARGE SCALE GENOMIC DNA]</scope>
    <source>
        <strain evidence="1 2">DSM 20581</strain>
    </source>
</reference>
<gene>
    <name evidence="1" type="ORF">SAMN04488506_1218</name>
</gene>
<accession>A0A1I5X6C1</accession>
<evidence type="ECO:0000313" key="1">
    <source>
        <dbReference type="EMBL" id="SFQ27494.1"/>
    </source>
</evidence>
<dbReference type="EMBL" id="FOXW01000004">
    <property type="protein sequence ID" value="SFQ27494.1"/>
    <property type="molecule type" value="Genomic_DNA"/>
</dbReference>
<organism evidence="1 2">
    <name type="scientific">Desemzia incerta</name>
    <dbReference type="NCBI Taxonomy" id="82801"/>
    <lineage>
        <taxon>Bacteria</taxon>
        <taxon>Bacillati</taxon>
        <taxon>Bacillota</taxon>
        <taxon>Bacilli</taxon>
        <taxon>Lactobacillales</taxon>
        <taxon>Carnobacteriaceae</taxon>
        <taxon>Desemzia</taxon>
    </lineage>
</organism>
<sequence>MFIERNGNKYYLEETLYIQGIHIVRKVELVGYTTGPTYKLRKEKESIPIIEGETMKHFPEIKLTQ</sequence>
<dbReference type="AlphaFoldDB" id="A0A1I5X6C1"/>
<dbReference type="RefSeq" id="WP_092480271.1">
    <property type="nucleotide sequence ID" value="NZ_FOXW01000004.1"/>
</dbReference>
<protein>
    <submittedName>
        <fullName evidence="1">Uncharacterized protein</fullName>
    </submittedName>
</protein>